<keyword evidence="4" id="KW-1185">Reference proteome</keyword>
<sequence>MGKIVLNSANVTNAAKGLREIVVPATSKAADKLANGYRIDPPGMGVALSVIEAQYNATLDYHVQNLQVAVESIEAVANGLDITVRNYLTADEVNVNMMTVPGLYEGTRDGQSYGGGFGDTGLARTFTSPLGGDGLQWNDVDTIIGLGAQIAALGTAGYTAYMSPTYLPTPIVAALIVANGPSMVTVGRRLADIATTLETEVNKQFDSIATSATGGWEDASVVEYRKVITEMNRELAQMQKAVAAASTLVLAVTALLGAFWLAFISFTGPFFAQISALFSMQFGPQAAVVQPIIQLLGALASAAWLKATGTVVSVLAAAGTLILGVIKEFGAFQRFDEQGDHTPDLKQIQISWSTA</sequence>
<feature type="transmembrane region" description="Helical" evidence="2">
    <location>
        <begin position="241"/>
        <end position="263"/>
    </location>
</feature>
<organism evidence="3 4">
    <name type="scientific">Virgisporangium aliadipatigenens</name>
    <dbReference type="NCBI Taxonomy" id="741659"/>
    <lineage>
        <taxon>Bacteria</taxon>
        <taxon>Bacillati</taxon>
        <taxon>Actinomycetota</taxon>
        <taxon>Actinomycetes</taxon>
        <taxon>Micromonosporales</taxon>
        <taxon>Micromonosporaceae</taxon>
        <taxon>Virgisporangium</taxon>
    </lineage>
</organism>
<keyword evidence="2" id="KW-1133">Transmembrane helix</keyword>
<evidence type="ECO:0000256" key="1">
    <source>
        <dbReference type="SAM" id="Coils"/>
    </source>
</evidence>
<dbReference type="Proteomes" id="UP000619260">
    <property type="component" value="Unassembled WGS sequence"/>
</dbReference>
<dbReference type="RefSeq" id="WP_203904028.1">
    <property type="nucleotide sequence ID" value="NZ_BOPF01000037.1"/>
</dbReference>
<name>A0A8J4DU98_9ACTN</name>
<dbReference type="AlphaFoldDB" id="A0A8J4DU98"/>
<comment type="caution">
    <text evidence="3">The sequence shown here is derived from an EMBL/GenBank/DDBJ whole genome shotgun (WGS) entry which is preliminary data.</text>
</comment>
<reference evidence="3" key="1">
    <citation type="submission" date="2021-01" db="EMBL/GenBank/DDBJ databases">
        <title>Whole genome shotgun sequence of Virgisporangium aliadipatigenens NBRC 105644.</title>
        <authorList>
            <person name="Komaki H."/>
            <person name="Tamura T."/>
        </authorList>
    </citation>
    <scope>NUCLEOTIDE SEQUENCE</scope>
    <source>
        <strain evidence="3">NBRC 105644</strain>
    </source>
</reference>
<feature type="transmembrane region" description="Helical" evidence="2">
    <location>
        <begin position="303"/>
        <end position="326"/>
    </location>
</feature>
<keyword evidence="1" id="KW-0175">Coiled coil</keyword>
<feature type="coiled-coil region" evidence="1">
    <location>
        <begin position="221"/>
        <end position="248"/>
    </location>
</feature>
<proteinExistence type="predicted"/>
<gene>
    <name evidence="3" type="ORF">Val02_74900</name>
</gene>
<evidence type="ECO:0000313" key="3">
    <source>
        <dbReference type="EMBL" id="GIJ50604.1"/>
    </source>
</evidence>
<accession>A0A8J4DU98</accession>
<protein>
    <submittedName>
        <fullName evidence="3">Uncharacterized protein</fullName>
    </submittedName>
</protein>
<keyword evidence="2" id="KW-0812">Transmembrane</keyword>
<keyword evidence="2" id="KW-0472">Membrane</keyword>
<evidence type="ECO:0000256" key="2">
    <source>
        <dbReference type="SAM" id="Phobius"/>
    </source>
</evidence>
<dbReference type="EMBL" id="BOPF01000037">
    <property type="protein sequence ID" value="GIJ50604.1"/>
    <property type="molecule type" value="Genomic_DNA"/>
</dbReference>
<evidence type="ECO:0000313" key="4">
    <source>
        <dbReference type="Proteomes" id="UP000619260"/>
    </source>
</evidence>